<protein>
    <submittedName>
        <fullName evidence="1">Uncharacterized protein</fullName>
    </submittedName>
</protein>
<keyword evidence="2" id="KW-1185">Reference proteome</keyword>
<name>A0ABP8AX55_9MICO</name>
<comment type="caution">
    <text evidence="1">The sequence shown here is derived from an EMBL/GenBank/DDBJ whole genome shotgun (WGS) entry which is preliminary data.</text>
</comment>
<evidence type="ECO:0000313" key="2">
    <source>
        <dbReference type="Proteomes" id="UP001500213"/>
    </source>
</evidence>
<sequence>MGAEGTGRRICGAVSHPVASANLPRDLEQAYPTGEERRRSFDDQFARARARRGDQRSELAPHMFGTADRLPRVPVLGRFPPSLLNMLFGLRTGGCASGMGELIAWAGSAVVEIRDSFAQ</sequence>
<proteinExistence type="predicted"/>
<reference evidence="2" key="1">
    <citation type="journal article" date="2019" name="Int. J. Syst. Evol. Microbiol.">
        <title>The Global Catalogue of Microorganisms (GCM) 10K type strain sequencing project: providing services to taxonomists for standard genome sequencing and annotation.</title>
        <authorList>
            <consortium name="The Broad Institute Genomics Platform"/>
            <consortium name="The Broad Institute Genome Sequencing Center for Infectious Disease"/>
            <person name="Wu L."/>
            <person name="Ma J."/>
        </authorList>
    </citation>
    <scope>NUCLEOTIDE SEQUENCE [LARGE SCALE GENOMIC DNA]</scope>
    <source>
        <strain evidence="2">JCM 17593</strain>
    </source>
</reference>
<dbReference type="Proteomes" id="UP001500213">
    <property type="component" value="Unassembled WGS sequence"/>
</dbReference>
<evidence type="ECO:0000313" key="1">
    <source>
        <dbReference type="EMBL" id="GAA4192612.1"/>
    </source>
</evidence>
<gene>
    <name evidence="1" type="ORF">GCM10022288_25110</name>
</gene>
<dbReference type="EMBL" id="BAABBX010000016">
    <property type="protein sequence ID" value="GAA4192612.1"/>
    <property type="molecule type" value="Genomic_DNA"/>
</dbReference>
<organism evidence="1 2">
    <name type="scientific">Gryllotalpicola kribbensis</name>
    <dbReference type="NCBI Taxonomy" id="993084"/>
    <lineage>
        <taxon>Bacteria</taxon>
        <taxon>Bacillati</taxon>
        <taxon>Actinomycetota</taxon>
        <taxon>Actinomycetes</taxon>
        <taxon>Micrococcales</taxon>
        <taxon>Microbacteriaceae</taxon>
        <taxon>Gryllotalpicola</taxon>
    </lineage>
</organism>
<accession>A0ABP8AX55</accession>